<keyword evidence="1" id="KW-0472">Membrane</keyword>
<accession>A0ABR3G728</accession>
<keyword evidence="3" id="KW-1185">Reference proteome</keyword>
<protein>
    <submittedName>
        <fullName evidence="2">Uncharacterized protein</fullName>
    </submittedName>
</protein>
<proteinExistence type="predicted"/>
<evidence type="ECO:0000313" key="3">
    <source>
        <dbReference type="Proteomes" id="UP001447188"/>
    </source>
</evidence>
<name>A0ABR3G728_9PEZI</name>
<evidence type="ECO:0000313" key="2">
    <source>
        <dbReference type="EMBL" id="KAL0631754.1"/>
    </source>
</evidence>
<dbReference type="EMBL" id="JBBBZM010000215">
    <property type="protein sequence ID" value="KAL0631754.1"/>
    <property type="molecule type" value="Genomic_DNA"/>
</dbReference>
<reference evidence="2 3" key="1">
    <citation type="submission" date="2024-02" db="EMBL/GenBank/DDBJ databases">
        <title>Discinaceae phylogenomics.</title>
        <authorList>
            <person name="Dirks A.C."/>
            <person name="James T.Y."/>
        </authorList>
    </citation>
    <scope>NUCLEOTIDE SEQUENCE [LARGE SCALE GENOMIC DNA]</scope>
    <source>
        <strain evidence="2 3">ACD0624</strain>
    </source>
</reference>
<keyword evidence="1" id="KW-0812">Transmembrane</keyword>
<evidence type="ECO:0000256" key="1">
    <source>
        <dbReference type="SAM" id="Phobius"/>
    </source>
</evidence>
<dbReference type="Proteomes" id="UP001447188">
    <property type="component" value="Unassembled WGS sequence"/>
</dbReference>
<feature type="transmembrane region" description="Helical" evidence="1">
    <location>
        <begin position="102"/>
        <end position="123"/>
    </location>
</feature>
<comment type="caution">
    <text evidence="2">The sequence shown here is derived from an EMBL/GenBank/DDBJ whole genome shotgun (WGS) entry which is preliminary data.</text>
</comment>
<sequence>MPRKITKELLLSPTIQRHISELHYRNSRRHLPGLGELKRHKEEVAYQDARYTIFAYVSQALGQFKKPSATEAKVSKNAQKNSFLYTFRDFYRFITTHRLFPLLYVLIVIMTITPSSVAIYQNITPSQQSIWVCLCTATTIICDVLEMSVLSTTLIADANTARTVILYCLLPLMTVAKGIGKLAKSEANWTAVGEFLRELMLVIGRFFAVINSYPTWQLWTKPVNPYSENQLTAEEEIIVLGLAWDCCVARRD</sequence>
<gene>
    <name evidence="2" type="ORF">Q9L58_009383</name>
</gene>
<feature type="transmembrane region" description="Helical" evidence="1">
    <location>
        <begin position="129"/>
        <end position="152"/>
    </location>
</feature>
<keyword evidence="1" id="KW-1133">Transmembrane helix</keyword>
<organism evidence="2 3">
    <name type="scientific">Discina gigas</name>
    <dbReference type="NCBI Taxonomy" id="1032678"/>
    <lineage>
        <taxon>Eukaryota</taxon>
        <taxon>Fungi</taxon>
        <taxon>Dikarya</taxon>
        <taxon>Ascomycota</taxon>
        <taxon>Pezizomycotina</taxon>
        <taxon>Pezizomycetes</taxon>
        <taxon>Pezizales</taxon>
        <taxon>Discinaceae</taxon>
        <taxon>Discina</taxon>
    </lineage>
</organism>